<dbReference type="GO" id="GO:0004888">
    <property type="term" value="F:transmembrane signaling receptor activity"/>
    <property type="evidence" value="ECO:0007669"/>
    <property type="project" value="InterPro"/>
</dbReference>
<name>A0A6S6YD57_9PROT</name>
<dbReference type="Pfam" id="PF07238">
    <property type="entry name" value="PilZ"/>
    <property type="match status" value="1"/>
</dbReference>
<dbReference type="AlphaFoldDB" id="A0A6S6YD57"/>
<dbReference type="CDD" id="cd06225">
    <property type="entry name" value="HAMP"/>
    <property type="match status" value="1"/>
</dbReference>
<dbReference type="Gene3D" id="1.10.287.950">
    <property type="entry name" value="Methyl-accepting chemotaxis protein"/>
    <property type="match status" value="1"/>
</dbReference>
<dbReference type="Pfam" id="PF00015">
    <property type="entry name" value="MCPsignal"/>
    <property type="match status" value="1"/>
</dbReference>
<dbReference type="GO" id="GO:0007165">
    <property type="term" value="P:signal transduction"/>
    <property type="evidence" value="ECO:0007669"/>
    <property type="project" value="UniProtKB-KW"/>
</dbReference>
<dbReference type="EMBL" id="LR778301">
    <property type="protein sequence ID" value="CAB1370646.1"/>
    <property type="molecule type" value="Genomic_DNA"/>
</dbReference>
<evidence type="ECO:0000313" key="3">
    <source>
        <dbReference type="EMBL" id="CAB1370646.1"/>
    </source>
</evidence>
<dbReference type="GO" id="GO:0035438">
    <property type="term" value="F:cyclic-di-GMP binding"/>
    <property type="evidence" value="ECO:0007669"/>
    <property type="project" value="InterPro"/>
</dbReference>
<keyword evidence="4" id="KW-1185">Reference proteome</keyword>
<dbReference type="InterPro" id="IPR003660">
    <property type="entry name" value="HAMP_dom"/>
</dbReference>
<dbReference type="Proteomes" id="UP000515733">
    <property type="component" value="Chromosome"/>
</dbReference>
<reference evidence="3 4" key="1">
    <citation type="submission" date="2020-03" db="EMBL/GenBank/DDBJ databases">
        <authorList>
            <consortium name="Genoscope - CEA"/>
            <person name="William W."/>
        </authorList>
    </citation>
    <scope>NUCLEOTIDE SEQUENCE [LARGE SCALE GENOMIC DNA]</scope>
    <source>
        <strain evidence="4">DSM 16959</strain>
    </source>
</reference>
<dbReference type="SMART" id="SM00283">
    <property type="entry name" value="MA"/>
    <property type="match status" value="1"/>
</dbReference>
<comment type="similarity">
    <text evidence="2">Belongs to the methyl-accepting chemotaxis (MCP) protein family.</text>
</comment>
<evidence type="ECO:0000256" key="1">
    <source>
        <dbReference type="ARBA" id="ARBA00023224"/>
    </source>
</evidence>
<organism evidence="3 4">
    <name type="scientific">Denitratisoma oestradiolicum</name>
    <dbReference type="NCBI Taxonomy" id="311182"/>
    <lineage>
        <taxon>Bacteria</taxon>
        <taxon>Pseudomonadati</taxon>
        <taxon>Pseudomonadota</taxon>
        <taxon>Betaproteobacteria</taxon>
        <taxon>Nitrosomonadales</taxon>
        <taxon>Sterolibacteriaceae</taxon>
        <taxon>Denitratisoma</taxon>
    </lineage>
</organism>
<dbReference type="SUPFAM" id="SSF58104">
    <property type="entry name" value="Methyl-accepting chemotaxis protein (MCP) signaling domain"/>
    <property type="match status" value="1"/>
</dbReference>
<dbReference type="SMART" id="SM00304">
    <property type="entry name" value="HAMP"/>
    <property type="match status" value="1"/>
</dbReference>
<dbReference type="Gene3D" id="2.40.10.220">
    <property type="entry name" value="predicted glycosyltransferase like domains"/>
    <property type="match status" value="1"/>
</dbReference>
<dbReference type="PANTHER" id="PTHR32089">
    <property type="entry name" value="METHYL-ACCEPTING CHEMOTAXIS PROTEIN MCPB"/>
    <property type="match status" value="1"/>
</dbReference>
<sequence>MNWFMNLSIRWKFQIGFFVVTMVTTIYNRILASHELQKMIDLARQDGAPAAALQAMIENREAYHFNSVWESGIEFALQFMLIGLVAKLFLKPILDLCTALKAVEQGDLTRGVHVTAHDEVGVLQRIFNDVIGKLSHILGDVEDSGRQMGQSAFQIASIAKETAEVSRQEETRSAAVVAEAQALTQVARSVEEQAGAAAALTREVRDKGNEGIGTVKRNIVEMEATVGEVHRVSEEVTDLSTAAVEITRIIDTIKEIANQTNLLALNAAIEAARAGEQGRGFAVVADEVRKLAERTTQSAAEVTGIVSTINGRVSQLRETMSTVVARVNGSQTVAGETATVMSAMAAGVSEAAQGNDAIVEASRRQMEQLAHLQATLERLFATLNESSTKVETTAAIGNDLHRVTEQMGTIMAGFTFQRSTEIPLNKPSGEKRRDPRIDRGMLVMVTQGDNPTLRTEALASDLSLSGVRLVVPRPLRVDLPVKLEIQMPADSLDSFIGQPPLEVQANVRWQREEAGQPMCGLEFQNPTPAQRNCIADIFAFYHKAPTYRG</sequence>
<evidence type="ECO:0000256" key="2">
    <source>
        <dbReference type="ARBA" id="ARBA00029447"/>
    </source>
</evidence>
<dbReference type="PANTHER" id="PTHR32089:SF112">
    <property type="entry name" value="LYSOZYME-LIKE PROTEIN-RELATED"/>
    <property type="match status" value="1"/>
</dbReference>
<dbReference type="InterPro" id="IPR009875">
    <property type="entry name" value="PilZ_domain"/>
</dbReference>
<dbReference type="PRINTS" id="PR00260">
    <property type="entry name" value="CHEMTRNSDUCR"/>
</dbReference>
<dbReference type="PROSITE" id="PS50111">
    <property type="entry name" value="CHEMOTAXIS_TRANSDUC_2"/>
    <property type="match status" value="1"/>
</dbReference>
<dbReference type="GO" id="GO:0016020">
    <property type="term" value="C:membrane"/>
    <property type="evidence" value="ECO:0007669"/>
    <property type="project" value="InterPro"/>
</dbReference>
<protein>
    <submittedName>
        <fullName evidence="3">Methyl-accepting chemotaxis sensory transducer</fullName>
    </submittedName>
</protein>
<gene>
    <name evidence="3" type="ORF">DENOEST_3492</name>
</gene>
<dbReference type="GO" id="GO:0006935">
    <property type="term" value="P:chemotaxis"/>
    <property type="evidence" value="ECO:0007669"/>
    <property type="project" value="InterPro"/>
</dbReference>
<dbReference type="InterPro" id="IPR004089">
    <property type="entry name" value="MCPsignal_dom"/>
</dbReference>
<dbReference type="Pfam" id="PF00672">
    <property type="entry name" value="HAMP"/>
    <property type="match status" value="1"/>
</dbReference>
<dbReference type="PROSITE" id="PS50885">
    <property type="entry name" value="HAMP"/>
    <property type="match status" value="1"/>
</dbReference>
<dbReference type="InterPro" id="IPR004090">
    <property type="entry name" value="Chemotax_Me-accpt_rcpt"/>
</dbReference>
<evidence type="ECO:0000313" key="4">
    <source>
        <dbReference type="Proteomes" id="UP000515733"/>
    </source>
</evidence>
<proteinExistence type="inferred from homology"/>
<dbReference type="SUPFAM" id="SSF141371">
    <property type="entry name" value="PilZ domain-like"/>
    <property type="match status" value="1"/>
</dbReference>
<accession>A0A6S6YD57</accession>
<keyword evidence="1" id="KW-0807">Transducer</keyword>
<dbReference type="KEGG" id="doe:DENOEST_3492"/>